<name>A0A0C3H7Y5_OIDMZ</name>
<dbReference type="HOGENOM" id="CLU_869042_0_0_1"/>
<evidence type="ECO:0000313" key="3">
    <source>
        <dbReference type="Proteomes" id="UP000054321"/>
    </source>
</evidence>
<keyword evidence="3" id="KW-1185">Reference proteome</keyword>
<dbReference type="EMBL" id="KN832879">
    <property type="protein sequence ID" value="KIM99379.1"/>
    <property type="molecule type" value="Genomic_DNA"/>
</dbReference>
<evidence type="ECO:0000256" key="1">
    <source>
        <dbReference type="SAM" id="MobiDB-lite"/>
    </source>
</evidence>
<dbReference type="InParanoid" id="A0A0C3H7Y5"/>
<dbReference type="AlphaFoldDB" id="A0A0C3H7Y5"/>
<feature type="compositionally biased region" description="Polar residues" evidence="1">
    <location>
        <begin position="311"/>
        <end position="320"/>
    </location>
</feature>
<dbReference type="Proteomes" id="UP000054321">
    <property type="component" value="Unassembled WGS sequence"/>
</dbReference>
<sequence length="320" mass="35325">MHYVQLILSCAYLLRDDCIFSNILLSSDFLYRRICRTCRFGEVLAVLVIYFVTSSLGKKRKQRELGLIKIQERENAVRAVERAEMSVRRCRWDNSRKRPVGSAIKPTSCSQSHFRRCFGALRTERRYALLYYATLPPEETGGEQASAVALLRYSTVPQFVLARHPGCLLDSAIGSTAKVTLAFQEPSTGAAQFTLIQAAGTQSIKWIAPLHPRSVFDQITPSIIMTVQLGWSLISATILCLKSFVATLGSGYLGATLSANLGSYANSGGRSAFREESYVLNRIGISRQQDATVTSGQEHNHQGQRDAASIGSANRISDAF</sequence>
<feature type="region of interest" description="Disordered" evidence="1">
    <location>
        <begin position="290"/>
        <end position="320"/>
    </location>
</feature>
<organism evidence="2 3">
    <name type="scientific">Oidiodendron maius (strain Zn)</name>
    <dbReference type="NCBI Taxonomy" id="913774"/>
    <lineage>
        <taxon>Eukaryota</taxon>
        <taxon>Fungi</taxon>
        <taxon>Dikarya</taxon>
        <taxon>Ascomycota</taxon>
        <taxon>Pezizomycotina</taxon>
        <taxon>Leotiomycetes</taxon>
        <taxon>Leotiomycetes incertae sedis</taxon>
        <taxon>Myxotrichaceae</taxon>
        <taxon>Oidiodendron</taxon>
    </lineage>
</organism>
<reference evidence="3" key="2">
    <citation type="submission" date="2015-01" db="EMBL/GenBank/DDBJ databases">
        <title>Evolutionary Origins and Diversification of the Mycorrhizal Mutualists.</title>
        <authorList>
            <consortium name="DOE Joint Genome Institute"/>
            <consortium name="Mycorrhizal Genomics Consortium"/>
            <person name="Kohler A."/>
            <person name="Kuo A."/>
            <person name="Nagy L.G."/>
            <person name="Floudas D."/>
            <person name="Copeland A."/>
            <person name="Barry K.W."/>
            <person name="Cichocki N."/>
            <person name="Veneault-Fourrey C."/>
            <person name="LaButti K."/>
            <person name="Lindquist E.A."/>
            <person name="Lipzen A."/>
            <person name="Lundell T."/>
            <person name="Morin E."/>
            <person name="Murat C."/>
            <person name="Riley R."/>
            <person name="Ohm R."/>
            <person name="Sun H."/>
            <person name="Tunlid A."/>
            <person name="Henrissat B."/>
            <person name="Grigoriev I.V."/>
            <person name="Hibbett D.S."/>
            <person name="Martin F."/>
        </authorList>
    </citation>
    <scope>NUCLEOTIDE SEQUENCE [LARGE SCALE GENOMIC DNA]</scope>
    <source>
        <strain evidence="3">Zn</strain>
    </source>
</reference>
<evidence type="ECO:0000313" key="2">
    <source>
        <dbReference type="EMBL" id="KIM99379.1"/>
    </source>
</evidence>
<reference evidence="2 3" key="1">
    <citation type="submission" date="2014-04" db="EMBL/GenBank/DDBJ databases">
        <authorList>
            <consortium name="DOE Joint Genome Institute"/>
            <person name="Kuo A."/>
            <person name="Martino E."/>
            <person name="Perotto S."/>
            <person name="Kohler A."/>
            <person name="Nagy L.G."/>
            <person name="Floudas D."/>
            <person name="Copeland A."/>
            <person name="Barry K.W."/>
            <person name="Cichocki N."/>
            <person name="Veneault-Fourrey C."/>
            <person name="LaButti K."/>
            <person name="Lindquist E.A."/>
            <person name="Lipzen A."/>
            <person name="Lundell T."/>
            <person name="Morin E."/>
            <person name="Murat C."/>
            <person name="Sun H."/>
            <person name="Tunlid A."/>
            <person name="Henrissat B."/>
            <person name="Grigoriev I.V."/>
            <person name="Hibbett D.S."/>
            <person name="Martin F."/>
            <person name="Nordberg H.P."/>
            <person name="Cantor M.N."/>
            <person name="Hua S.X."/>
        </authorList>
    </citation>
    <scope>NUCLEOTIDE SEQUENCE [LARGE SCALE GENOMIC DNA]</scope>
    <source>
        <strain evidence="2 3">Zn</strain>
    </source>
</reference>
<gene>
    <name evidence="2" type="ORF">OIDMADRAFT_181671</name>
</gene>
<dbReference type="OrthoDB" id="3918601at2759"/>
<protein>
    <submittedName>
        <fullName evidence="2">Uncharacterized protein</fullName>
    </submittedName>
</protein>
<proteinExistence type="predicted"/>
<accession>A0A0C3H7Y5</accession>